<dbReference type="AlphaFoldDB" id="A0A176S6T5"/>
<comment type="caution">
    <text evidence="1">The sequence shown here is derived from an EMBL/GenBank/DDBJ whole genome shotgun (WGS) entry which is preliminary data.</text>
</comment>
<evidence type="ECO:0000313" key="1">
    <source>
        <dbReference type="EMBL" id="OAD23720.1"/>
    </source>
</evidence>
<keyword evidence="2" id="KW-1185">Reference proteome</keyword>
<dbReference type="Proteomes" id="UP000076962">
    <property type="component" value="Unassembled WGS sequence"/>
</dbReference>
<organism evidence="1 2">
    <name type="scientific">Candidatus Thiomargarita nelsonii</name>
    <dbReference type="NCBI Taxonomy" id="1003181"/>
    <lineage>
        <taxon>Bacteria</taxon>
        <taxon>Pseudomonadati</taxon>
        <taxon>Pseudomonadota</taxon>
        <taxon>Gammaproteobacteria</taxon>
        <taxon>Thiotrichales</taxon>
        <taxon>Thiotrichaceae</taxon>
        <taxon>Thiomargarita</taxon>
    </lineage>
</organism>
<accession>A0A176S6T5</accession>
<name>A0A176S6T5_9GAMM</name>
<gene>
    <name evidence="1" type="ORF">THIOM_000435</name>
</gene>
<proteinExistence type="predicted"/>
<evidence type="ECO:0000313" key="2">
    <source>
        <dbReference type="Proteomes" id="UP000076962"/>
    </source>
</evidence>
<protein>
    <submittedName>
        <fullName evidence="1">Uncharacterized protein</fullName>
    </submittedName>
</protein>
<sequence>MHFAMPDIMATKSLVVPLIWLIFPTRLAPVVLPITDSKHSLPNAQTLAADNLFLNAPALFDITLESFWLANKLLGNLPIYQSDQISAILLK</sequence>
<reference evidence="1 2" key="1">
    <citation type="submission" date="2016-05" db="EMBL/GenBank/DDBJ databases">
        <title>Single-cell genome of chain-forming Candidatus Thiomargarita nelsonii and comparison to other large sulfur-oxidizing bacteria.</title>
        <authorList>
            <person name="Winkel M."/>
            <person name="Salman V."/>
            <person name="Woyke T."/>
            <person name="Schulz-Vogt H."/>
            <person name="Richter M."/>
            <person name="Flood B."/>
            <person name="Bailey J."/>
            <person name="Amann R."/>
            <person name="Mussmann M."/>
        </authorList>
    </citation>
    <scope>NUCLEOTIDE SEQUENCE [LARGE SCALE GENOMIC DNA]</scope>
    <source>
        <strain evidence="1 2">THI036</strain>
    </source>
</reference>
<dbReference type="EMBL" id="LUTY01000195">
    <property type="protein sequence ID" value="OAD23720.1"/>
    <property type="molecule type" value="Genomic_DNA"/>
</dbReference>